<dbReference type="InterPro" id="IPR001357">
    <property type="entry name" value="BRCT_dom"/>
</dbReference>
<evidence type="ECO:0000256" key="5">
    <source>
        <dbReference type="ARBA" id="ARBA00022723"/>
    </source>
</evidence>
<dbReference type="SUPFAM" id="SSF56091">
    <property type="entry name" value="DNA ligase/mRNA capping enzyme, catalytic domain"/>
    <property type="match status" value="1"/>
</dbReference>
<organism evidence="20 21">
    <name type="scientific">Naganishia liquefaciens</name>
    <dbReference type="NCBI Taxonomy" id="104408"/>
    <lineage>
        <taxon>Eukaryota</taxon>
        <taxon>Fungi</taxon>
        <taxon>Dikarya</taxon>
        <taxon>Basidiomycota</taxon>
        <taxon>Agaricomycotina</taxon>
        <taxon>Tremellomycetes</taxon>
        <taxon>Filobasidiales</taxon>
        <taxon>Filobasidiaceae</taxon>
        <taxon>Naganishia</taxon>
    </lineage>
</organism>
<evidence type="ECO:0000256" key="9">
    <source>
        <dbReference type="ARBA" id="ARBA00022840"/>
    </source>
</evidence>
<evidence type="ECO:0000256" key="11">
    <source>
        <dbReference type="ARBA" id="ARBA00023172"/>
    </source>
</evidence>
<dbReference type="PROSITE" id="PS00333">
    <property type="entry name" value="DNA_LIGASE_A2"/>
    <property type="match status" value="1"/>
</dbReference>
<dbReference type="InterPro" id="IPR029710">
    <property type="entry name" value="LIG4"/>
</dbReference>
<dbReference type="SMART" id="SM00292">
    <property type="entry name" value="BRCT"/>
    <property type="match status" value="2"/>
</dbReference>
<evidence type="ECO:0000256" key="13">
    <source>
        <dbReference type="ARBA" id="ARBA00023242"/>
    </source>
</evidence>
<dbReference type="Pfam" id="PF16589">
    <property type="entry name" value="BRCT_2"/>
    <property type="match status" value="1"/>
</dbReference>
<dbReference type="InterPro" id="IPR012340">
    <property type="entry name" value="NA-bd_OB-fold"/>
</dbReference>
<dbReference type="GO" id="GO:0006310">
    <property type="term" value="P:DNA recombination"/>
    <property type="evidence" value="ECO:0007669"/>
    <property type="project" value="UniProtKB-KW"/>
</dbReference>
<dbReference type="GO" id="GO:0071897">
    <property type="term" value="P:DNA biosynthetic process"/>
    <property type="evidence" value="ECO:0007669"/>
    <property type="project" value="InterPro"/>
</dbReference>
<dbReference type="SUPFAM" id="SSF117018">
    <property type="entry name" value="ATP-dependent DNA ligase DNA-binding domain"/>
    <property type="match status" value="1"/>
</dbReference>
<name>A0A8H3TUY6_9TREE</name>
<dbReference type="GO" id="GO:0005524">
    <property type="term" value="F:ATP binding"/>
    <property type="evidence" value="ECO:0007669"/>
    <property type="project" value="UniProtKB-KW"/>
</dbReference>
<keyword evidence="8 15" id="KW-0227">DNA damage</keyword>
<evidence type="ECO:0000256" key="15">
    <source>
        <dbReference type="RuleBase" id="RU000617"/>
    </source>
</evidence>
<dbReference type="GO" id="GO:0003910">
    <property type="term" value="F:DNA ligase (ATP) activity"/>
    <property type="evidence" value="ECO:0007669"/>
    <property type="project" value="UniProtKB-EC"/>
</dbReference>
<dbReference type="PANTHER" id="PTHR45997">
    <property type="entry name" value="DNA LIGASE 4"/>
    <property type="match status" value="1"/>
</dbReference>
<evidence type="ECO:0000313" key="20">
    <source>
        <dbReference type="EMBL" id="GHJ87568.1"/>
    </source>
</evidence>
<feature type="region of interest" description="Disordered" evidence="17">
    <location>
        <begin position="865"/>
        <end position="976"/>
    </location>
</feature>
<dbReference type="InterPro" id="IPR044125">
    <property type="entry name" value="Adenylation_DNA_ligase_IV"/>
</dbReference>
<accession>A0A8H3TUY6</accession>
<dbReference type="Gene3D" id="3.40.50.10190">
    <property type="entry name" value="BRCT domain"/>
    <property type="match status" value="2"/>
</dbReference>
<dbReference type="PROSITE" id="PS00697">
    <property type="entry name" value="DNA_LIGASE_A1"/>
    <property type="match status" value="1"/>
</dbReference>
<evidence type="ECO:0000256" key="10">
    <source>
        <dbReference type="ARBA" id="ARBA00022842"/>
    </source>
</evidence>
<comment type="subcellular location">
    <subcellularLocation>
        <location evidence="2">Nucleus</location>
    </subcellularLocation>
</comment>
<evidence type="ECO:0000256" key="1">
    <source>
        <dbReference type="ARBA" id="ARBA00001946"/>
    </source>
</evidence>
<keyword evidence="12 15" id="KW-0234">DNA repair</keyword>
<evidence type="ECO:0000256" key="12">
    <source>
        <dbReference type="ARBA" id="ARBA00023204"/>
    </source>
</evidence>
<evidence type="ECO:0000256" key="6">
    <source>
        <dbReference type="ARBA" id="ARBA00022737"/>
    </source>
</evidence>
<evidence type="ECO:0000256" key="3">
    <source>
        <dbReference type="ARBA" id="ARBA00007572"/>
    </source>
</evidence>
<dbReference type="OrthoDB" id="151490at2759"/>
<evidence type="ECO:0000256" key="17">
    <source>
        <dbReference type="SAM" id="MobiDB-lite"/>
    </source>
</evidence>
<dbReference type="Gene3D" id="2.40.50.140">
    <property type="entry name" value="Nucleic acid-binding proteins"/>
    <property type="match status" value="1"/>
</dbReference>
<keyword evidence="11 15" id="KW-0233">DNA recombination</keyword>
<keyword evidence="7 15" id="KW-0547">Nucleotide-binding</keyword>
<keyword evidence="13" id="KW-0539">Nucleus</keyword>
<evidence type="ECO:0000259" key="19">
    <source>
        <dbReference type="PROSITE" id="PS50172"/>
    </source>
</evidence>
<dbReference type="AlphaFoldDB" id="A0A8H3TUY6"/>
<evidence type="ECO:0000256" key="4">
    <source>
        <dbReference type="ARBA" id="ARBA00022598"/>
    </source>
</evidence>
<feature type="region of interest" description="Disordered" evidence="17">
    <location>
        <begin position="615"/>
        <end position="635"/>
    </location>
</feature>
<dbReference type="InterPro" id="IPR016059">
    <property type="entry name" value="DNA_ligase_ATP-dep_CS"/>
</dbReference>
<feature type="domain" description="BRCT" evidence="19">
    <location>
        <begin position="694"/>
        <end position="784"/>
    </location>
</feature>
<dbReference type="InterPro" id="IPR012309">
    <property type="entry name" value="DNA_ligase_ATP-dep_C"/>
</dbReference>
<sequence length="1088" mass="123485">MSFSQSFQQRDAAAQLTSEAVERPEWLVNTKPSPNFDVLCRLFESLRDKPQKRRDQIVNMIQQWRANVGPDLYPFFRLLLPERDRERATYGIKETALAKCYVEVLGLDPKSDAGHRLIHWKQPRPGDEATGDFPSVCYEAIKLRKSATRTGGLTVDGVNNLLDKLHTCRDRKDHIKIIDYAMQNLSAEAQRWVIRIILKDLKAGVREKTVLAAFHPQAIELFNVSSDLKRVCYFLADPHLRLDQKDSQVKVFHPFLPQLCKRLGSTDLNVVVKMMQHKPFLMEEKMDGERIQLHKKGNEYVYASRKGHFYSYLYGEHVGAGTLTPYIHSAFNANVSECILDGEMLVWDPLLEKYLAFGTLKSAALDTSKSEDSPRPCFKVFDILMLNGTCLTNYTLRKRREVLCSKSGEPRVFRPVLGRLELADVWEGKDASDIKDRLEWVMENRGEGLVIKNPVAAYELNGRSEQWIKVKPEYADELGENMDVSVLGGWWGKGARGGKIASLLFGLRIENEKKNEDDQPTFATFGRAGGGLSYADHKWLQDKHSHHFIPFDRSNPPGWIRFGPTGLDDKPDVYIRPEHSFVIEVKASEIIPADGNFAAGLTLRFPRVKYIRHDRASKSHHTNHDENDGNDEDEKSWDAWDSLSLQELIEFNNQRLERRYEPSQQTAKKKRKITNRRVTTISSSFAGQQVTGPVEKDIFHGRVFHIVRGNKEFDKKHLEQLVVKYGGDFCQKRTDNNEATVVSSVDTMPVVRGHIRKGLTIVRPEWIIASIQKERMLPLISELVLAPNAETRAGRHFFKSLEDMDNLPGLSEDGEMESDEELRQIGSALESEDESVERKHKPVFNPPEDIVLGDRWVLRDVKVDPELHHDTESEARSEGDSHSEAADHDEEEEEIQEESVRPTLQDASESEEAEPRFVPDNPALKVIPNSPPSDLPERSPVDHRKAESLSAVQEPSSPLAPVSKAEATPAKMGETNGDIDYNESKYFRHLVFYLDTNENASRNGLNPPDGVDDDPLEEIAGSLKGNGGRVTDDLHDPKLTHIVCAGAERYESLVKATSEPHRKQIVMIDWVFECQDEGTLVAEDGFRP</sequence>
<dbReference type="GO" id="GO:0046872">
    <property type="term" value="F:metal ion binding"/>
    <property type="evidence" value="ECO:0007669"/>
    <property type="project" value="UniProtKB-KW"/>
</dbReference>
<keyword evidence="6" id="KW-0677">Repeat</keyword>
<keyword evidence="9 15" id="KW-0067">ATP-binding</keyword>
<feature type="domain" description="ATP-dependent DNA ligase family profile" evidence="18">
    <location>
        <begin position="369"/>
        <end position="509"/>
    </location>
</feature>
<feature type="compositionally biased region" description="Basic and acidic residues" evidence="17">
    <location>
        <begin position="935"/>
        <end position="947"/>
    </location>
</feature>
<comment type="similarity">
    <text evidence="3 16">Belongs to the ATP-dependent DNA ligase family.</text>
</comment>
<dbReference type="PROSITE" id="PS50172">
    <property type="entry name" value="BRCT"/>
    <property type="match status" value="2"/>
</dbReference>
<dbReference type="Pfam" id="PF04679">
    <property type="entry name" value="DNA_ligase_A_C"/>
    <property type="match status" value="1"/>
</dbReference>
<dbReference type="EMBL" id="BLZA01000023">
    <property type="protein sequence ID" value="GHJ87568.1"/>
    <property type="molecule type" value="Genomic_DNA"/>
</dbReference>
<dbReference type="EC" id="6.5.1.1" evidence="15"/>
<evidence type="ECO:0000256" key="8">
    <source>
        <dbReference type="ARBA" id="ARBA00022763"/>
    </source>
</evidence>
<protein>
    <recommendedName>
        <fullName evidence="15">DNA ligase</fullName>
        <ecNumber evidence="15">6.5.1.1</ecNumber>
    </recommendedName>
</protein>
<evidence type="ECO:0000256" key="2">
    <source>
        <dbReference type="ARBA" id="ARBA00004123"/>
    </source>
</evidence>
<dbReference type="Pfam" id="PF04675">
    <property type="entry name" value="DNA_ligase_A_N"/>
    <property type="match status" value="1"/>
</dbReference>
<dbReference type="InterPro" id="IPR036599">
    <property type="entry name" value="DNA_ligase_N_sf"/>
</dbReference>
<evidence type="ECO:0000259" key="18">
    <source>
        <dbReference type="PROSITE" id="PS50160"/>
    </source>
</evidence>
<feature type="domain" description="BRCT" evidence="19">
    <location>
        <begin position="982"/>
        <end position="1088"/>
    </location>
</feature>
<dbReference type="PROSITE" id="PS50160">
    <property type="entry name" value="DNA_LIGASE_A3"/>
    <property type="match status" value="1"/>
</dbReference>
<dbReference type="GO" id="GO:0003677">
    <property type="term" value="F:DNA binding"/>
    <property type="evidence" value="ECO:0007669"/>
    <property type="project" value="InterPro"/>
</dbReference>
<dbReference type="NCBIfam" id="TIGR00574">
    <property type="entry name" value="dnl1"/>
    <property type="match status" value="1"/>
</dbReference>
<feature type="compositionally biased region" description="Basic and acidic residues" evidence="17">
    <location>
        <begin position="865"/>
        <end position="886"/>
    </location>
</feature>
<gene>
    <name evidence="20" type="ORF">NliqN6_3970</name>
</gene>
<dbReference type="SUPFAM" id="SSF52113">
    <property type="entry name" value="BRCT domain"/>
    <property type="match status" value="2"/>
</dbReference>
<dbReference type="Gene3D" id="3.30.470.30">
    <property type="entry name" value="DNA ligase/mRNA capping enzyme"/>
    <property type="match status" value="1"/>
</dbReference>
<dbReference type="Pfam" id="PF01068">
    <property type="entry name" value="DNA_ligase_A_M"/>
    <property type="match status" value="1"/>
</dbReference>
<dbReference type="PANTHER" id="PTHR45997:SF1">
    <property type="entry name" value="DNA LIGASE 4"/>
    <property type="match status" value="1"/>
</dbReference>
<feature type="compositionally biased region" description="Acidic residues" evidence="17">
    <location>
        <begin position="887"/>
        <end position="897"/>
    </location>
</feature>
<dbReference type="InterPro" id="IPR000977">
    <property type="entry name" value="DNA_ligase_ATP-dep"/>
</dbReference>
<dbReference type="CDD" id="cd07968">
    <property type="entry name" value="OBF_DNA_ligase_IV"/>
    <property type="match status" value="1"/>
</dbReference>
<comment type="caution">
    <text evidence="20">The sequence shown here is derived from an EMBL/GenBank/DDBJ whole genome shotgun (WGS) entry which is preliminary data.</text>
</comment>
<dbReference type="Gene3D" id="1.10.3260.10">
    <property type="entry name" value="DNA ligase, ATP-dependent, N-terminal domain"/>
    <property type="match status" value="1"/>
</dbReference>
<feature type="compositionally biased region" description="Basic and acidic residues" evidence="17">
    <location>
        <begin position="615"/>
        <end position="627"/>
    </location>
</feature>
<evidence type="ECO:0000256" key="16">
    <source>
        <dbReference type="RuleBase" id="RU004196"/>
    </source>
</evidence>
<dbReference type="Proteomes" id="UP000620104">
    <property type="component" value="Unassembled WGS sequence"/>
</dbReference>
<evidence type="ECO:0000256" key="7">
    <source>
        <dbReference type="ARBA" id="ARBA00022741"/>
    </source>
</evidence>
<evidence type="ECO:0000313" key="21">
    <source>
        <dbReference type="Proteomes" id="UP000620104"/>
    </source>
</evidence>
<dbReference type="GO" id="GO:0006303">
    <property type="term" value="P:double-strand break repair via nonhomologous end joining"/>
    <property type="evidence" value="ECO:0007669"/>
    <property type="project" value="TreeGrafter"/>
</dbReference>
<dbReference type="SUPFAM" id="SSF50249">
    <property type="entry name" value="Nucleic acid-binding proteins"/>
    <property type="match status" value="1"/>
</dbReference>
<evidence type="ECO:0000256" key="14">
    <source>
        <dbReference type="ARBA" id="ARBA00034003"/>
    </source>
</evidence>
<keyword evidence="10" id="KW-0460">Magnesium</keyword>
<keyword evidence="4 15" id="KW-0436">Ligase</keyword>
<dbReference type="CDD" id="cd07903">
    <property type="entry name" value="Adenylation_DNA_ligase_IV"/>
    <property type="match status" value="1"/>
</dbReference>
<dbReference type="InterPro" id="IPR012310">
    <property type="entry name" value="DNA_ligase_ATP-dep_cent"/>
</dbReference>
<keyword evidence="21" id="KW-1185">Reference proteome</keyword>
<dbReference type="GO" id="GO:0006297">
    <property type="term" value="P:nucleotide-excision repair, DNA gap filling"/>
    <property type="evidence" value="ECO:0007669"/>
    <property type="project" value="TreeGrafter"/>
</dbReference>
<dbReference type="InterPro" id="IPR036420">
    <property type="entry name" value="BRCT_dom_sf"/>
</dbReference>
<keyword evidence="5" id="KW-0479">Metal-binding</keyword>
<comment type="catalytic activity">
    <reaction evidence="14 15">
        <text>ATP + (deoxyribonucleotide)n-3'-hydroxyl + 5'-phospho-(deoxyribonucleotide)m = (deoxyribonucleotide)n+m + AMP + diphosphate.</text>
        <dbReference type="EC" id="6.5.1.1"/>
    </reaction>
</comment>
<proteinExistence type="inferred from homology"/>
<dbReference type="InterPro" id="IPR012308">
    <property type="entry name" value="DNA_ligase_ATP-dep_N"/>
</dbReference>
<dbReference type="GO" id="GO:0032807">
    <property type="term" value="C:DNA ligase IV complex"/>
    <property type="evidence" value="ECO:0007669"/>
    <property type="project" value="TreeGrafter"/>
</dbReference>
<comment type="cofactor">
    <cofactor evidence="1">
        <name>Mg(2+)</name>
        <dbReference type="ChEBI" id="CHEBI:18420"/>
    </cofactor>
</comment>
<reference evidence="20" key="1">
    <citation type="submission" date="2020-07" db="EMBL/GenBank/DDBJ databases">
        <title>Draft Genome Sequence of a Deep-Sea Yeast, Naganishia (Cryptococcus) liquefaciens strain N6.</title>
        <authorList>
            <person name="Han Y.W."/>
            <person name="Kajitani R."/>
            <person name="Morimoto H."/>
            <person name="Parhat M."/>
            <person name="Tsubouchi H."/>
            <person name="Bakenova O."/>
            <person name="Ogata M."/>
            <person name="Argunhan B."/>
            <person name="Aoki R."/>
            <person name="Kajiwara S."/>
            <person name="Itoh T."/>
            <person name="Iwasaki H."/>
        </authorList>
    </citation>
    <scope>NUCLEOTIDE SEQUENCE</scope>
    <source>
        <strain evidence="20">N6</strain>
    </source>
</reference>